<dbReference type="GO" id="GO:0030983">
    <property type="term" value="F:mismatched DNA binding"/>
    <property type="evidence" value="ECO:0007669"/>
    <property type="project" value="InterPro"/>
</dbReference>
<dbReference type="RefSeq" id="WP_067663895.1">
    <property type="nucleotide sequence ID" value="NZ_FQXG01000005.1"/>
</dbReference>
<evidence type="ECO:0000256" key="4">
    <source>
        <dbReference type="ARBA" id="ARBA00023204"/>
    </source>
</evidence>
<dbReference type="InterPro" id="IPR013507">
    <property type="entry name" value="DNA_mismatch_S5_2-like"/>
</dbReference>
<evidence type="ECO:0000256" key="5">
    <source>
        <dbReference type="HAMAP-Rule" id="MF_00149"/>
    </source>
</evidence>
<accession>A0A1M5XAE8</accession>
<dbReference type="SMART" id="SM00853">
    <property type="entry name" value="MutL_C"/>
    <property type="match status" value="1"/>
</dbReference>
<protein>
    <recommendedName>
        <fullName evidence="2 5">DNA mismatch repair protein MutL</fullName>
    </recommendedName>
</protein>
<dbReference type="Gene3D" id="3.30.1370.100">
    <property type="entry name" value="MutL, C-terminal domain, regulatory subdomain"/>
    <property type="match status" value="1"/>
</dbReference>
<dbReference type="NCBIfam" id="NF000948">
    <property type="entry name" value="PRK00095.1-1"/>
    <property type="match status" value="1"/>
</dbReference>
<dbReference type="InterPro" id="IPR002099">
    <property type="entry name" value="MutL/Mlh/PMS"/>
</dbReference>
<dbReference type="GO" id="GO:0016887">
    <property type="term" value="F:ATP hydrolysis activity"/>
    <property type="evidence" value="ECO:0007669"/>
    <property type="project" value="InterPro"/>
</dbReference>
<dbReference type="GO" id="GO:0005524">
    <property type="term" value="F:ATP binding"/>
    <property type="evidence" value="ECO:0007669"/>
    <property type="project" value="InterPro"/>
</dbReference>
<comment type="similarity">
    <text evidence="1 5">Belongs to the DNA mismatch repair MutL/HexB family.</text>
</comment>
<name>A0A1M5XAE8_9GAMM</name>
<evidence type="ECO:0000313" key="10">
    <source>
        <dbReference type="Proteomes" id="UP000184268"/>
    </source>
</evidence>
<dbReference type="STRING" id="299255.SAMN02745129_3361"/>
<gene>
    <name evidence="5" type="primary">mutL</name>
    <name evidence="9" type="ORF">SAMN02745129_3361</name>
</gene>
<comment type="function">
    <text evidence="5">This protein is involved in the repair of mismatches in DNA. It is required for dam-dependent methyl-directed DNA mismatch repair. May act as a 'molecular matchmaker', a protein that promotes the formation of a stable complex between two or more DNA-binding proteins in an ATP-dependent manner without itself being part of a final effector complex.</text>
</comment>
<dbReference type="InterPro" id="IPR037198">
    <property type="entry name" value="MutL_C_sf"/>
</dbReference>
<dbReference type="InterPro" id="IPR020568">
    <property type="entry name" value="Ribosomal_Su5_D2-typ_SF"/>
</dbReference>
<dbReference type="SMART" id="SM01340">
    <property type="entry name" value="DNA_mis_repair"/>
    <property type="match status" value="1"/>
</dbReference>
<dbReference type="CDD" id="cd16926">
    <property type="entry name" value="HATPase_MutL-MLH-PMS-like"/>
    <property type="match status" value="1"/>
</dbReference>
<dbReference type="SUPFAM" id="SSF118116">
    <property type="entry name" value="DNA mismatch repair protein MutL"/>
    <property type="match status" value="1"/>
</dbReference>
<dbReference type="InterPro" id="IPR020667">
    <property type="entry name" value="DNA_mismatch_repair_MutL"/>
</dbReference>
<evidence type="ECO:0000313" key="9">
    <source>
        <dbReference type="EMBL" id="SHH96528.1"/>
    </source>
</evidence>
<feature type="domain" description="MutL C-terminal dimerisation" evidence="7">
    <location>
        <begin position="423"/>
        <end position="559"/>
    </location>
</feature>
<dbReference type="InterPro" id="IPR014790">
    <property type="entry name" value="MutL_C"/>
</dbReference>
<dbReference type="Gene3D" id="3.30.565.10">
    <property type="entry name" value="Histidine kinase-like ATPase, C-terminal domain"/>
    <property type="match status" value="1"/>
</dbReference>
<dbReference type="SUPFAM" id="SSF54211">
    <property type="entry name" value="Ribosomal protein S5 domain 2-like"/>
    <property type="match status" value="1"/>
</dbReference>
<dbReference type="Pfam" id="PF08676">
    <property type="entry name" value="MutL_C"/>
    <property type="match status" value="1"/>
</dbReference>
<feature type="domain" description="DNA mismatch repair protein S5" evidence="8">
    <location>
        <begin position="212"/>
        <end position="329"/>
    </location>
</feature>
<dbReference type="GO" id="GO:0140664">
    <property type="term" value="F:ATP-dependent DNA damage sensor activity"/>
    <property type="evidence" value="ECO:0007669"/>
    <property type="project" value="InterPro"/>
</dbReference>
<reference evidence="10" key="1">
    <citation type="submission" date="2016-11" db="EMBL/GenBank/DDBJ databases">
        <authorList>
            <person name="Varghese N."/>
            <person name="Submissions S."/>
        </authorList>
    </citation>
    <scope>NUCLEOTIDE SEQUENCE [LARGE SCALE GENOMIC DNA]</scope>
    <source>
        <strain evidence="10">DSM 16917</strain>
    </source>
</reference>
<dbReference type="InterPro" id="IPR042121">
    <property type="entry name" value="MutL_C_regsub"/>
</dbReference>
<evidence type="ECO:0000256" key="1">
    <source>
        <dbReference type="ARBA" id="ARBA00006082"/>
    </source>
</evidence>
<dbReference type="GO" id="GO:0032300">
    <property type="term" value="C:mismatch repair complex"/>
    <property type="evidence" value="ECO:0007669"/>
    <property type="project" value="InterPro"/>
</dbReference>
<dbReference type="FunFam" id="3.30.565.10:FF:000003">
    <property type="entry name" value="DNA mismatch repair endonuclease MutL"/>
    <property type="match status" value="1"/>
</dbReference>
<evidence type="ECO:0000256" key="2">
    <source>
        <dbReference type="ARBA" id="ARBA00021975"/>
    </source>
</evidence>
<keyword evidence="10" id="KW-1185">Reference proteome</keyword>
<evidence type="ECO:0000259" key="8">
    <source>
        <dbReference type="SMART" id="SM01340"/>
    </source>
</evidence>
<dbReference type="InterPro" id="IPR014762">
    <property type="entry name" value="DNA_mismatch_repair_CS"/>
</dbReference>
<dbReference type="GO" id="GO:0006298">
    <property type="term" value="P:mismatch repair"/>
    <property type="evidence" value="ECO:0007669"/>
    <property type="project" value="UniProtKB-UniRule"/>
</dbReference>
<keyword evidence="3 5" id="KW-0227">DNA damage</keyword>
<dbReference type="EMBL" id="FQXG01000005">
    <property type="protein sequence ID" value="SHH96528.1"/>
    <property type="molecule type" value="Genomic_DNA"/>
</dbReference>
<dbReference type="Proteomes" id="UP000184268">
    <property type="component" value="Unassembled WGS sequence"/>
</dbReference>
<proteinExistence type="inferred from homology"/>
<dbReference type="AlphaFoldDB" id="A0A1M5XAE8"/>
<dbReference type="PANTHER" id="PTHR10073">
    <property type="entry name" value="DNA MISMATCH REPAIR PROTEIN MLH, PMS, MUTL"/>
    <property type="match status" value="1"/>
</dbReference>
<dbReference type="InterPro" id="IPR014721">
    <property type="entry name" value="Ribsml_uS5_D2-typ_fold_subgr"/>
</dbReference>
<dbReference type="NCBIfam" id="TIGR00585">
    <property type="entry name" value="mutl"/>
    <property type="match status" value="1"/>
</dbReference>
<dbReference type="HAMAP" id="MF_00149">
    <property type="entry name" value="DNA_mis_repair"/>
    <property type="match status" value="1"/>
</dbReference>
<dbReference type="Pfam" id="PF01119">
    <property type="entry name" value="DNA_mis_repair"/>
    <property type="match status" value="1"/>
</dbReference>
<feature type="region of interest" description="Disordered" evidence="6">
    <location>
        <begin position="357"/>
        <end position="398"/>
    </location>
</feature>
<dbReference type="Pfam" id="PF13589">
    <property type="entry name" value="HATPase_c_3"/>
    <property type="match status" value="1"/>
</dbReference>
<dbReference type="CDD" id="cd03482">
    <property type="entry name" value="MutL_Trans_MutL"/>
    <property type="match status" value="1"/>
</dbReference>
<evidence type="ECO:0000256" key="3">
    <source>
        <dbReference type="ARBA" id="ARBA00022763"/>
    </source>
</evidence>
<dbReference type="PANTHER" id="PTHR10073:SF12">
    <property type="entry name" value="DNA MISMATCH REPAIR PROTEIN MLH1"/>
    <property type="match status" value="1"/>
</dbReference>
<organism evidence="9 10">
    <name type="scientific">Ferrimonas marina</name>
    <dbReference type="NCBI Taxonomy" id="299255"/>
    <lineage>
        <taxon>Bacteria</taxon>
        <taxon>Pseudomonadati</taxon>
        <taxon>Pseudomonadota</taxon>
        <taxon>Gammaproteobacteria</taxon>
        <taxon>Alteromonadales</taxon>
        <taxon>Ferrimonadaceae</taxon>
        <taxon>Ferrimonas</taxon>
    </lineage>
</organism>
<dbReference type="PROSITE" id="PS00058">
    <property type="entry name" value="DNA_MISMATCH_REPAIR_1"/>
    <property type="match status" value="1"/>
</dbReference>
<evidence type="ECO:0000256" key="6">
    <source>
        <dbReference type="SAM" id="MobiDB-lite"/>
    </source>
</evidence>
<dbReference type="Gene3D" id="3.30.230.10">
    <property type="match status" value="1"/>
</dbReference>
<sequence length="590" mass="65156">MPIQILPPQLANQIAAGEVVERPASVLKELVENCLDAGASKIEIDVERGGSKALIVRDNGKGIPKAELELALARHATSKVSSLEDLESILSFGFRGEALASISSVARLTLSSRTQDASEAWQAYAEGREMAVQVKPTAHPVGTTVEVVDLFFNTPARRRFLRADKTEFTHIEEQLRRIALAKDEVHFTLRHNGKLVRQYRPARNERQKHQRLASICGSAFAERAFALRCSNDDLALTGFMALDDDRARVSDVQYFYVNGRVVRDKLVNHAVRQALEECGLSQAAGYVLYLTLDPHEVDVNVHPAKHEVRFHQARYVHDFILTALQQGLVARLEATGGVVAEPAAIEPTRYEPVATMEAPTAPGQVRSESPVYGDRVSRGSGGGGHYSPPPLRPSAPSADAVSVYGELMRTEAPAAQQGSDWRWMTQLDEDTALVAQQQELRLLSMTALHRHHQKQALLARLPQGLVGQPLLLPVSIPADVNWLGVLEQRQELLRRLGIEVVPQGKRLVVRTAPAVLRQADLVKAVSELLQWLEQDEPETAALAHWLSGWSQPELPGQALWQGLASEEQDNLVSQLGIALPWRHLLEQNDE</sequence>
<dbReference type="InterPro" id="IPR036890">
    <property type="entry name" value="HATPase_C_sf"/>
</dbReference>
<dbReference type="SUPFAM" id="SSF55874">
    <property type="entry name" value="ATPase domain of HSP90 chaperone/DNA topoisomerase II/histidine kinase"/>
    <property type="match status" value="1"/>
</dbReference>
<evidence type="ECO:0000259" key="7">
    <source>
        <dbReference type="SMART" id="SM00853"/>
    </source>
</evidence>
<dbReference type="InterPro" id="IPR038973">
    <property type="entry name" value="MutL/Mlh/Pms-like"/>
</dbReference>
<dbReference type="OrthoDB" id="9763467at2"/>
<keyword evidence="4 5" id="KW-0234">DNA repair</keyword>